<name>A0A286RC47_9BACT</name>
<keyword evidence="6 7" id="KW-0315">Glutamine amidotransferase</keyword>
<keyword evidence="5 7" id="KW-0658">Purine biosynthesis</keyword>
<organism evidence="12 13">
    <name type="scientific">Thermogutta terrifontis</name>
    <dbReference type="NCBI Taxonomy" id="1331910"/>
    <lineage>
        <taxon>Bacteria</taxon>
        <taxon>Pseudomonadati</taxon>
        <taxon>Planctomycetota</taxon>
        <taxon>Planctomycetia</taxon>
        <taxon>Pirellulales</taxon>
        <taxon>Thermoguttaceae</taxon>
        <taxon>Thermogutta</taxon>
    </lineage>
</organism>
<dbReference type="HAMAP" id="MF_01931">
    <property type="entry name" value="PurF"/>
    <property type="match status" value="1"/>
</dbReference>
<dbReference type="Gene3D" id="3.60.20.10">
    <property type="entry name" value="Glutamine Phosphoribosylpyrophosphate, subunit 1, domain 1"/>
    <property type="match status" value="1"/>
</dbReference>
<dbReference type="InterPro" id="IPR017932">
    <property type="entry name" value="GATase_2_dom"/>
</dbReference>
<feature type="binding site" evidence="7 10">
    <location>
        <position position="425"/>
    </location>
    <ligand>
        <name>[4Fe-4S] cluster</name>
        <dbReference type="ChEBI" id="CHEBI:49883"/>
    </ligand>
</feature>
<keyword evidence="7 10" id="KW-0411">Iron-sulfur</keyword>
<dbReference type="EC" id="2.4.2.14" evidence="7"/>
<comment type="similarity">
    <text evidence="2 7 8">In the C-terminal section; belongs to the purine/pyrimidine phosphoribosyltransferase family.</text>
</comment>
<dbReference type="RefSeq" id="WP_095414100.1">
    <property type="nucleotide sequence ID" value="NZ_CP018477.1"/>
</dbReference>
<keyword evidence="7 10" id="KW-0408">Iron</keyword>
<proteinExistence type="inferred from homology"/>
<feature type="binding site" evidence="7 10">
    <location>
        <position position="275"/>
    </location>
    <ligand>
        <name>[4Fe-4S] cluster</name>
        <dbReference type="ChEBI" id="CHEBI:49883"/>
    </ligand>
</feature>
<evidence type="ECO:0000256" key="7">
    <source>
        <dbReference type="HAMAP-Rule" id="MF_01931"/>
    </source>
</evidence>
<feature type="binding site" evidence="7 10">
    <location>
        <position position="485"/>
    </location>
    <ligand>
        <name>[4Fe-4S] cluster</name>
        <dbReference type="ChEBI" id="CHEBI:49883"/>
    </ligand>
</feature>
<comment type="cofactor">
    <cofactor evidence="7 10">
        <name>[4Fe-4S] cluster</name>
        <dbReference type="ChEBI" id="CHEBI:49883"/>
    </cofactor>
    <text evidence="7 10">Binds 1 [4Fe-4S] cluster per subunit.</text>
</comment>
<evidence type="ECO:0000256" key="10">
    <source>
        <dbReference type="PIRSR" id="PIRSR000485-3"/>
    </source>
</evidence>
<keyword evidence="4 7" id="KW-0808">Transferase</keyword>
<keyword evidence="3 7" id="KW-0328">Glycosyltransferase</keyword>
<keyword evidence="7 10" id="KW-0479">Metal-binding</keyword>
<comment type="function">
    <text evidence="7">Catalyzes the formation of phosphoribosylamine from phosphoribosylpyrophosphate (PRPP) and glutamine.</text>
</comment>
<feature type="domain" description="Glutamine amidotransferase type-2" evidence="11">
    <location>
        <begin position="8"/>
        <end position="259"/>
    </location>
</feature>
<dbReference type="Pfam" id="PF13522">
    <property type="entry name" value="GATase_6"/>
    <property type="match status" value="1"/>
</dbReference>
<dbReference type="GO" id="GO:0051539">
    <property type="term" value="F:4 iron, 4 sulfur cluster binding"/>
    <property type="evidence" value="ECO:0007669"/>
    <property type="project" value="UniProtKB-KW"/>
</dbReference>
<dbReference type="PANTHER" id="PTHR11907">
    <property type="entry name" value="AMIDOPHOSPHORIBOSYLTRANSFERASE"/>
    <property type="match status" value="1"/>
</dbReference>
<dbReference type="KEGG" id="ttf:THTE_0932"/>
<comment type="catalytic activity">
    <reaction evidence="7 8">
        <text>5-phospho-beta-D-ribosylamine + L-glutamate + diphosphate = 5-phospho-alpha-D-ribose 1-diphosphate + L-glutamine + H2O</text>
        <dbReference type="Rhea" id="RHEA:14905"/>
        <dbReference type="ChEBI" id="CHEBI:15377"/>
        <dbReference type="ChEBI" id="CHEBI:29985"/>
        <dbReference type="ChEBI" id="CHEBI:33019"/>
        <dbReference type="ChEBI" id="CHEBI:58017"/>
        <dbReference type="ChEBI" id="CHEBI:58359"/>
        <dbReference type="ChEBI" id="CHEBI:58681"/>
        <dbReference type="EC" id="2.4.2.14"/>
    </reaction>
</comment>
<dbReference type="GO" id="GO:0006189">
    <property type="term" value="P:'de novo' IMP biosynthetic process"/>
    <property type="evidence" value="ECO:0007669"/>
    <property type="project" value="UniProtKB-UniRule"/>
</dbReference>
<keyword evidence="7" id="KW-0004">4Fe-4S</keyword>
<dbReference type="SUPFAM" id="SSF56235">
    <property type="entry name" value="N-terminal nucleophile aminohydrolases (Ntn hydrolases)"/>
    <property type="match status" value="1"/>
</dbReference>
<dbReference type="CDD" id="cd06223">
    <property type="entry name" value="PRTases_typeI"/>
    <property type="match status" value="1"/>
</dbReference>
<evidence type="ECO:0000256" key="2">
    <source>
        <dbReference type="ARBA" id="ARBA00010138"/>
    </source>
</evidence>
<comment type="pathway">
    <text evidence="1 7 8">Purine metabolism; IMP biosynthesis via de novo pathway; N(1)-(5-phospho-D-ribosyl)glycinamide from 5-phospho-alpha-D-ribose 1-diphosphate: step 1/2.</text>
</comment>
<reference evidence="12 13" key="1">
    <citation type="journal article" name="Front. Microbiol.">
        <title>Sugar Metabolism of the First Thermophilic Planctomycete Thermogutta terrifontis: Comparative Genomic and Transcriptomic Approaches.</title>
        <authorList>
            <person name="Elcheninov A.G."/>
            <person name="Menzel P."/>
            <person name="Gudbergsdottir S.R."/>
            <person name="Slesarev A.I."/>
            <person name="Kadnikov V.V."/>
            <person name="Krogh A."/>
            <person name="Bonch-Osmolovskaya E.A."/>
            <person name="Peng X."/>
            <person name="Kublanov I.V."/>
        </authorList>
    </citation>
    <scope>NUCLEOTIDE SEQUENCE [LARGE SCALE GENOMIC DNA]</scope>
    <source>
        <strain evidence="12 13">R1</strain>
    </source>
</reference>
<dbReference type="GO" id="GO:0046872">
    <property type="term" value="F:metal ion binding"/>
    <property type="evidence" value="ECO:0007669"/>
    <property type="project" value="UniProtKB-KW"/>
</dbReference>
<dbReference type="OrthoDB" id="9801213at2"/>
<keyword evidence="13" id="KW-1185">Reference proteome</keyword>
<dbReference type="AlphaFoldDB" id="A0A286RC47"/>
<evidence type="ECO:0000313" key="13">
    <source>
        <dbReference type="Proteomes" id="UP000215086"/>
    </source>
</evidence>
<evidence type="ECO:0000256" key="6">
    <source>
        <dbReference type="ARBA" id="ARBA00022962"/>
    </source>
</evidence>
<gene>
    <name evidence="7" type="primary">purF</name>
    <name evidence="12" type="ORF">THTE_0932</name>
</gene>
<dbReference type="Gene3D" id="3.40.50.2020">
    <property type="match status" value="1"/>
</dbReference>
<evidence type="ECO:0000313" key="12">
    <source>
        <dbReference type="EMBL" id="ASV73534.1"/>
    </source>
</evidence>
<dbReference type="InterPro" id="IPR000836">
    <property type="entry name" value="PRTase_dom"/>
</dbReference>
<evidence type="ECO:0000256" key="3">
    <source>
        <dbReference type="ARBA" id="ARBA00022676"/>
    </source>
</evidence>
<dbReference type="PIRSF" id="PIRSF000485">
    <property type="entry name" value="Amd_phspho_trans"/>
    <property type="match status" value="1"/>
</dbReference>
<feature type="binding site" evidence="7 10">
    <location>
        <position position="488"/>
    </location>
    <ligand>
        <name>[4Fe-4S] cluster</name>
        <dbReference type="ChEBI" id="CHEBI:49883"/>
    </ligand>
</feature>
<dbReference type="SUPFAM" id="SSF53271">
    <property type="entry name" value="PRTase-like"/>
    <property type="match status" value="1"/>
</dbReference>
<protein>
    <recommendedName>
        <fullName evidence="7">Amidophosphoribosyltransferase</fullName>
        <shortName evidence="7">ATase</shortName>
        <ecNumber evidence="7">2.4.2.14</ecNumber>
    </recommendedName>
    <alternativeName>
        <fullName evidence="7">Glutamine phosphoribosylpyrophosphate amidotransferase</fullName>
        <shortName evidence="7">GPATase</shortName>
    </alternativeName>
</protein>
<accession>A0A286RC47</accession>
<feature type="active site" description="Nucleophile" evidence="7 9">
    <location>
        <position position="8"/>
    </location>
</feature>
<dbReference type="PROSITE" id="PS51278">
    <property type="entry name" value="GATASE_TYPE_2"/>
    <property type="match status" value="1"/>
</dbReference>
<dbReference type="InterPro" id="IPR005854">
    <property type="entry name" value="PurF"/>
</dbReference>
<evidence type="ECO:0000256" key="8">
    <source>
        <dbReference type="PIRNR" id="PIRNR000485"/>
    </source>
</evidence>
<dbReference type="Proteomes" id="UP000215086">
    <property type="component" value="Chromosome"/>
</dbReference>
<dbReference type="UniPathway" id="UPA00074">
    <property type="reaction ID" value="UER00124"/>
</dbReference>
<dbReference type="InterPro" id="IPR029055">
    <property type="entry name" value="Ntn_hydrolases_N"/>
</dbReference>
<evidence type="ECO:0000256" key="9">
    <source>
        <dbReference type="PIRSR" id="PIRSR000485-1"/>
    </source>
</evidence>
<dbReference type="GO" id="GO:0004044">
    <property type="term" value="F:amidophosphoribosyltransferase activity"/>
    <property type="evidence" value="ECO:0007669"/>
    <property type="project" value="UniProtKB-UniRule"/>
</dbReference>
<evidence type="ECO:0000259" key="11">
    <source>
        <dbReference type="PROSITE" id="PS51278"/>
    </source>
</evidence>
<evidence type="ECO:0000256" key="1">
    <source>
        <dbReference type="ARBA" id="ARBA00005209"/>
    </source>
</evidence>
<sequence>MRDLAEECGVVAVYHFSSDTVSPLCPGGPDSAPTLIPRMLLDIQNRGQLAAGITRFNDRHSHLLLTYKNVGTVAEVFALSQRDRFEELMKNFAGRAAIGHVRYATCGKDDPSYAQPFERHHIRKHKWFSFAFNGQIANFPELRERLLRDEDNHLVRNTDTEVIMHVLCRELNPNPAPDLADVCRAFPREFDGAYSMVFLNALGELMVVRDPLGFKPLSWACDGSLFAAASESVALLNLGFAPEMIKPVAPGQAIIVSEKGIRFVQFATAPHRAHCFFEWIYFSNVASTLDGRSVYLARKALGEELARLETVPVDDGKTIVVPVPDTSKAAADAMAYALRVPCLEGLIRNRYTGRTFIESNLNRDAKARAKYTPLREVLEGKRVLLVEDSIVRSTTMRVLIHRMRELGKPAEIHVRVACPPIVSPCFYGIDMSSMGELFAPRYLKNGEITEEIQAQMARDLGADSLRYLPVEAVARAIGIDANDLCRACITGVYPTPWGQKLAEEARRRWREGIAGRTYDVEEQSLTTGLSCSERVAEEMEFDSKAKSELARSR</sequence>
<evidence type="ECO:0000256" key="5">
    <source>
        <dbReference type="ARBA" id="ARBA00022755"/>
    </source>
</evidence>
<evidence type="ECO:0000256" key="4">
    <source>
        <dbReference type="ARBA" id="ARBA00022679"/>
    </source>
</evidence>
<dbReference type="InterPro" id="IPR029057">
    <property type="entry name" value="PRTase-like"/>
</dbReference>
<dbReference type="GO" id="GO:0009113">
    <property type="term" value="P:purine nucleobase biosynthetic process"/>
    <property type="evidence" value="ECO:0007669"/>
    <property type="project" value="InterPro"/>
</dbReference>
<comment type="caution">
    <text evidence="7">Lacks conserved residue(s) required for the propagation of feature annotation.</text>
</comment>
<dbReference type="EMBL" id="CP018477">
    <property type="protein sequence ID" value="ASV73534.1"/>
    <property type="molecule type" value="Genomic_DNA"/>
</dbReference>